<protein>
    <recommendedName>
        <fullName evidence="1">DUF4189 domain-containing protein</fullName>
    </recommendedName>
</protein>
<evidence type="ECO:0000313" key="3">
    <source>
        <dbReference type="Proteomes" id="UP000216433"/>
    </source>
</evidence>
<reference evidence="2 3" key="1">
    <citation type="submission" date="2017-06" db="EMBL/GenBank/DDBJ databases">
        <title>Genome sequencing and assembly of Stenotrophomonas maltophilia DF07.</title>
        <authorList>
            <person name="Iyer R."/>
        </authorList>
    </citation>
    <scope>NUCLEOTIDE SEQUENCE [LARGE SCALE GENOMIC DNA]</scope>
    <source>
        <strain evidence="2 3">DF07</strain>
    </source>
</reference>
<proteinExistence type="predicted"/>
<sequence>MLFLGLPPVAGAEGRCPPGQYPIGGQGVGGCAPIPGGDAGSGQTGPIQTGRWNKTWGAIAMASNGDVGVSVGKVRKADASNEALANCSQHGASDCKVTQTYKNQCVALVSPRTSAFGGSTFGRAESVSAATSLAMGLCTKRGSEGCKVIYSACSEPEFQSF</sequence>
<comment type="caution">
    <text evidence="2">The sequence shown here is derived from an EMBL/GenBank/DDBJ whole genome shotgun (WGS) entry which is preliminary data.</text>
</comment>
<evidence type="ECO:0000313" key="2">
    <source>
        <dbReference type="EMBL" id="PAM74262.1"/>
    </source>
</evidence>
<dbReference type="EMBL" id="NJGC01000002">
    <property type="protein sequence ID" value="PAM74262.1"/>
    <property type="molecule type" value="Genomic_DNA"/>
</dbReference>
<gene>
    <name evidence="2" type="ORF">CEK00_02755</name>
</gene>
<dbReference type="Proteomes" id="UP000216433">
    <property type="component" value="Unassembled WGS sequence"/>
</dbReference>
<evidence type="ECO:0000259" key="1">
    <source>
        <dbReference type="Pfam" id="PF13827"/>
    </source>
</evidence>
<dbReference type="AlphaFoldDB" id="A0A270NSI0"/>
<accession>A0A270NSI0</accession>
<name>A0A270NSI0_STEMA</name>
<dbReference type="Pfam" id="PF13827">
    <property type="entry name" value="DUF4189"/>
    <property type="match status" value="1"/>
</dbReference>
<dbReference type="RefSeq" id="WP_080375106.1">
    <property type="nucleotide sequence ID" value="NZ_JAAAFI010000005.1"/>
</dbReference>
<organism evidence="2 3">
    <name type="scientific">Stenotrophomonas maltophilia</name>
    <name type="common">Pseudomonas maltophilia</name>
    <name type="synonym">Xanthomonas maltophilia</name>
    <dbReference type="NCBI Taxonomy" id="40324"/>
    <lineage>
        <taxon>Bacteria</taxon>
        <taxon>Pseudomonadati</taxon>
        <taxon>Pseudomonadota</taxon>
        <taxon>Gammaproteobacteria</taxon>
        <taxon>Lysobacterales</taxon>
        <taxon>Lysobacteraceae</taxon>
        <taxon>Stenotrophomonas</taxon>
        <taxon>Stenotrophomonas maltophilia group</taxon>
    </lineage>
</organism>
<dbReference type="InterPro" id="IPR025240">
    <property type="entry name" value="DUF4189"/>
</dbReference>
<feature type="domain" description="DUF4189" evidence="1">
    <location>
        <begin position="56"/>
        <end position="153"/>
    </location>
</feature>